<dbReference type="EMBL" id="JAOPJF010000053">
    <property type="protein sequence ID" value="KAK1142206.1"/>
    <property type="molecule type" value="Genomic_DNA"/>
</dbReference>
<dbReference type="Proteomes" id="UP001177260">
    <property type="component" value="Unassembled WGS sequence"/>
</dbReference>
<accession>A0ACC3AXI4</accession>
<reference evidence="1 2" key="1">
    <citation type="journal article" date="2023" name="ACS Omega">
        <title>Identification of the Neoaspergillic Acid Biosynthesis Gene Cluster by Establishing an In Vitro CRISPR-Ribonucleoprotein Genetic System in Aspergillus melleus.</title>
        <authorList>
            <person name="Yuan B."/>
            <person name="Grau M.F."/>
            <person name="Murata R.M."/>
            <person name="Torok T."/>
            <person name="Venkateswaran K."/>
            <person name="Stajich J.E."/>
            <person name="Wang C.C.C."/>
        </authorList>
    </citation>
    <scope>NUCLEOTIDE SEQUENCE [LARGE SCALE GENOMIC DNA]</scope>
    <source>
        <strain evidence="1 2">IMV 1140</strain>
    </source>
</reference>
<gene>
    <name evidence="1" type="ORF">N8T08_008132</name>
</gene>
<protein>
    <submittedName>
        <fullName evidence="1">Uncharacterized protein</fullName>
    </submittedName>
</protein>
<proteinExistence type="predicted"/>
<keyword evidence="2" id="KW-1185">Reference proteome</keyword>
<evidence type="ECO:0000313" key="2">
    <source>
        <dbReference type="Proteomes" id="UP001177260"/>
    </source>
</evidence>
<organism evidence="1 2">
    <name type="scientific">Aspergillus melleus</name>
    <dbReference type="NCBI Taxonomy" id="138277"/>
    <lineage>
        <taxon>Eukaryota</taxon>
        <taxon>Fungi</taxon>
        <taxon>Dikarya</taxon>
        <taxon>Ascomycota</taxon>
        <taxon>Pezizomycotina</taxon>
        <taxon>Eurotiomycetes</taxon>
        <taxon>Eurotiomycetidae</taxon>
        <taxon>Eurotiales</taxon>
        <taxon>Aspergillaceae</taxon>
        <taxon>Aspergillus</taxon>
        <taxon>Aspergillus subgen. Circumdati</taxon>
    </lineage>
</organism>
<evidence type="ECO:0000313" key="1">
    <source>
        <dbReference type="EMBL" id="KAK1142206.1"/>
    </source>
</evidence>
<sequence>MLAVITATLQSTRSLCETVRRFQDRNKTLRRLVDELDDLIKILDSLKQVINTETAMLTLLEGPLDRCSQVCHQFEQLMKAFSNKSKTGFRDWTKMEFMRGDINEFIDTIAGYKSTISVGLGTITIHASKVSEHVLHEYNEMVKDTAYNLEIRLQQIDEKIARLTVESKGSPIMNIDLNDEREVTKQCLQICEDARTYMESLTTREPSLLHNAPRATAEEETPKLFEAQLLTRHALDGSRDDFTDVIFRLSKRLESIVANGDTESSRERLRLEEDIRVSKQCLECPEPALKRNLPSSNEVRRRAMD</sequence>
<comment type="caution">
    <text evidence="1">The sequence shown here is derived from an EMBL/GenBank/DDBJ whole genome shotgun (WGS) entry which is preliminary data.</text>
</comment>
<name>A0ACC3AXI4_9EURO</name>